<gene>
    <name evidence="1" type="ORF">IMCC3317_29920</name>
</gene>
<protein>
    <submittedName>
        <fullName evidence="1">Uncharacterized protein</fullName>
    </submittedName>
</protein>
<dbReference type="AlphaFoldDB" id="A0A7L4ZLT1"/>
<organism evidence="1 2">
    <name type="scientific">Kordia antarctica</name>
    <dbReference type="NCBI Taxonomy" id="1218801"/>
    <lineage>
        <taxon>Bacteria</taxon>
        <taxon>Pseudomonadati</taxon>
        <taxon>Bacteroidota</taxon>
        <taxon>Flavobacteriia</taxon>
        <taxon>Flavobacteriales</taxon>
        <taxon>Flavobacteriaceae</taxon>
        <taxon>Kordia</taxon>
    </lineage>
</organism>
<evidence type="ECO:0000313" key="1">
    <source>
        <dbReference type="EMBL" id="QHI37612.1"/>
    </source>
</evidence>
<proteinExistence type="predicted"/>
<sequence>MKKRNLKNLNLNKKVISSLKIEALKGQLRRGSDDPNCSGDTAMVYTCHPETCNNQER</sequence>
<dbReference type="EMBL" id="CP019288">
    <property type="protein sequence ID" value="QHI37612.1"/>
    <property type="molecule type" value="Genomic_DNA"/>
</dbReference>
<dbReference type="Proteomes" id="UP000464657">
    <property type="component" value="Chromosome"/>
</dbReference>
<keyword evidence="2" id="KW-1185">Reference proteome</keyword>
<name>A0A7L4ZLT1_9FLAO</name>
<evidence type="ECO:0000313" key="2">
    <source>
        <dbReference type="Proteomes" id="UP000464657"/>
    </source>
</evidence>
<dbReference type="KEGG" id="kan:IMCC3317_29920"/>
<dbReference type="RefSeq" id="WP_160130226.1">
    <property type="nucleotide sequence ID" value="NZ_CP019288.1"/>
</dbReference>
<accession>A0A7L4ZLT1</accession>
<reference evidence="1 2" key="1">
    <citation type="journal article" date="2013" name="Int. J. Syst. Evol. Microbiol.">
        <title>Kordia antarctica sp. nov., isolated from Antarctic seawater.</title>
        <authorList>
            <person name="Baek K."/>
            <person name="Choi A."/>
            <person name="Kang I."/>
            <person name="Lee K."/>
            <person name="Cho J.C."/>
        </authorList>
    </citation>
    <scope>NUCLEOTIDE SEQUENCE [LARGE SCALE GENOMIC DNA]</scope>
    <source>
        <strain evidence="1 2">IMCC3317</strain>
    </source>
</reference>
<dbReference type="OrthoDB" id="1450683at2"/>